<comment type="pathway">
    <text evidence="3">Amino-acid biosynthesis; L-methionine biosynthesis via de novo pathway; L-methionine from L-homocysteine (MetH route): step 1/1.</text>
</comment>
<keyword evidence="6" id="KW-0489">Methyltransferase</keyword>
<dbReference type="Pfam" id="PF02574">
    <property type="entry name" value="S-methyl_trans"/>
    <property type="match status" value="1"/>
</dbReference>
<comment type="cofactor">
    <cofactor evidence="2">
        <name>methylcob(III)alamin</name>
        <dbReference type="ChEBI" id="CHEBI:28115"/>
    </cofactor>
</comment>
<dbReference type="PROSITE" id="PS50970">
    <property type="entry name" value="HCY"/>
    <property type="match status" value="1"/>
</dbReference>
<keyword evidence="11" id="KW-0479">Metal-binding</keyword>
<evidence type="ECO:0000256" key="5">
    <source>
        <dbReference type="ARBA" id="ARBA00012032"/>
    </source>
</evidence>
<evidence type="ECO:0000256" key="14">
    <source>
        <dbReference type="ARBA" id="ARBA00023285"/>
    </source>
</evidence>
<accession>K1SUV5</accession>
<dbReference type="PANTHER" id="PTHR45833">
    <property type="entry name" value="METHIONINE SYNTHASE"/>
    <property type="match status" value="1"/>
</dbReference>
<dbReference type="GO" id="GO:0050667">
    <property type="term" value="P:homocysteine metabolic process"/>
    <property type="evidence" value="ECO:0007669"/>
    <property type="project" value="TreeGrafter"/>
</dbReference>
<gene>
    <name evidence="18" type="ORF">OBE_06984</name>
</gene>
<keyword evidence="12" id="KW-0862">Zinc</keyword>
<evidence type="ECO:0000313" key="18">
    <source>
        <dbReference type="EMBL" id="EKC64397.1"/>
    </source>
</evidence>
<reference evidence="18" key="1">
    <citation type="journal article" date="2013" name="Environ. Microbiol.">
        <title>Microbiota from the distal guts of lean and obese adolescents exhibit partial functional redundancy besides clear differences in community structure.</title>
        <authorList>
            <person name="Ferrer M."/>
            <person name="Ruiz A."/>
            <person name="Lanza F."/>
            <person name="Haange S.B."/>
            <person name="Oberbach A."/>
            <person name="Till H."/>
            <person name="Bargiela R."/>
            <person name="Campoy C."/>
            <person name="Segura M.T."/>
            <person name="Richter M."/>
            <person name="von Bergen M."/>
            <person name="Seifert J."/>
            <person name="Suarez A."/>
        </authorList>
    </citation>
    <scope>NUCLEOTIDE SEQUENCE</scope>
</reference>
<evidence type="ECO:0000256" key="8">
    <source>
        <dbReference type="ARBA" id="ARBA00022628"/>
    </source>
</evidence>
<evidence type="ECO:0000256" key="4">
    <source>
        <dbReference type="ARBA" id="ARBA00010398"/>
    </source>
</evidence>
<dbReference type="EMBL" id="AJWZ01004794">
    <property type="protein sequence ID" value="EKC64397.1"/>
    <property type="molecule type" value="Genomic_DNA"/>
</dbReference>
<evidence type="ECO:0000256" key="6">
    <source>
        <dbReference type="ARBA" id="ARBA00022603"/>
    </source>
</evidence>
<name>K1SUV5_9ZZZZ</name>
<feature type="domain" description="Pterin-binding" evidence="17">
    <location>
        <begin position="139"/>
        <end position="333"/>
    </location>
</feature>
<dbReference type="GO" id="GO:0031419">
    <property type="term" value="F:cobalamin binding"/>
    <property type="evidence" value="ECO:0007669"/>
    <property type="project" value="UniProtKB-KW"/>
</dbReference>
<dbReference type="Pfam" id="PF00809">
    <property type="entry name" value="Pterin_bind"/>
    <property type="match status" value="1"/>
</dbReference>
<dbReference type="Gene3D" id="3.20.20.330">
    <property type="entry name" value="Homocysteine-binding-like domain"/>
    <property type="match status" value="1"/>
</dbReference>
<keyword evidence="7" id="KW-0028">Amino-acid biosynthesis</keyword>
<protein>
    <recommendedName>
        <fullName evidence="5">methionine synthase</fullName>
        <ecNumber evidence="5">2.1.1.13</ecNumber>
    </recommendedName>
    <alternativeName>
        <fullName evidence="15">5-methyltetrahydrofolate--homocysteine methyltransferase</fullName>
    </alternativeName>
</protein>
<evidence type="ECO:0000256" key="13">
    <source>
        <dbReference type="ARBA" id="ARBA00023167"/>
    </source>
</evidence>
<dbReference type="InterPro" id="IPR000489">
    <property type="entry name" value="Pterin-binding_dom"/>
</dbReference>
<dbReference type="AlphaFoldDB" id="K1SUV5"/>
<evidence type="ECO:0000256" key="2">
    <source>
        <dbReference type="ARBA" id="ARBA00001956"/>
    </source>
</evidence>
<dbReference type="PROSITE" id="PS50972">
    <property type="entry name" value="PTERIN_BINDING"/>
    <property type="match status" value="1"/>
</dbReference>
<evidence type="ECO:0000256" key="12">
    <source>
        <dbReference type="ARBA" id="ARBA00022833"/>
    </source>
</evidence>
<proteinExistence type="inferred from homology"/>
<dbReference type="InterPro" id="IPR050554">
    <property type="entry name" value="Met_Synthase/Corrinoid"/>
</dbReference>
<dbReference type="Gene3D" id="3.20.20.20">
    <property type="entry name" value="Dihydropteroate synthase-like"/>
    <property type="match status" value="1"/>
</dbReference>
<keyword evidence="8" id="KW-0846">Cobalamin</keyword>
<dbReference type="SUPFAM" id="SSF82282">
    <property type="entry name" value="Homocysteine S-methyltransferase"/>
    <property type="match status" value="1"/>
</dbReference>
<dbReference type="GO" id="GO:0046653">
    <property type="term" value="P:tetrahydrofolate metabolic process"/>
    <property type="evidence" value="ECO:0007669"/>
    <property type="project" value="TreeGrafter"/>
</dbReference>
<evidence type="ECO:0000256" key="15">
    <source>
        <dbReference type="ARBA" id="ARBA00031040"/>
    </source>
</evidence>
<feature type="domain" description="Hcy-binding" evidence="16">
    <location>
        <begin position="1"/>
        <end position="110"/>
    </location>
</feature>
<sequence length="333" mass="35395">DSGKLLTGSDIKTAVFMLEGLGVDAIGFNCGLGPRQMLSLLPELLKYSSTPLAVNPNAGLPECVNGVTFFNVTPEDFANDLKELAEMGVSLLGGCCGTTPEHLKEAVKLCKDIPVLPVKQKNITAVTSYSKTAVIGERPIIIGERINPTGKKKLKAALVSGDSGYIFSEALSQVECGADVLDVNVGLPEIDEPKVMCDTVRGIQGITNLPLQIDTSDPAAMEQALRIYNGKPLINSVNGKKESMEKIFPLAKKYGGVVVCLTLDESGIPESAEGRIKIAEKIINTAKEYGIDKKDLIIDTLAMTVSTGAENAKRTLQALSYVRNTLGVNTVLG</sequence>
<evidence type="ECO:0000259" key="16">
    <source>
        <dbReference type="PROSITE" id="PS50970"/>
    </source>
</evidence>
<dbReference type="GO" id="GO:0008705">
    <property type="term" value="F:methionine synthase activity"/>
    <property type="evidence" value="ECO:0007669"/>
    <property type="project" value="UniProtKB-EC"/>
</dbReference>
<evidence type="ECO:0000256" key="1">
    <source>
        <dbReference type="ARBA" id="ARBA00001947"/>
    </source>
</evidence>
<keyword evidence="13" id="KW-0486">Methionine biosynthesis</keyword>
<dbReference type="GO" id="GO:0046872">
    <property type="term" value="F:metal ion binding"/>
    <property type="evidence" value="ECO:0007669"/>
    <property type="project" value="UniProtKB-KW"/>
</dbReference>
<dbReference type="InterPro" id="IPR036589">
    <property type="entry name" value="HCY_dom_sf"/>
</dbReference>
<evidence type="ECO:0000259" key="17">
    <source>
        <dbReference type="PROSITE" id="PS50972"/>
    </source>
</evidence>
<feature type="non-terminal residue" evidence="18">
    <location>
        <position position="1"/>
    </location>
</feature>
<comment type="cofactor">
    <cofactor evidence="1">
        <name>Zn(2+)</name>
        <dbReference type="ChEBI" id="CHEBI:29105"/>
    </cofactor>
</comment>
<keyword evidence="14" id="KW-0170">Cobalt</keyword>
<dbReference type="GO" id="GO:0005829">
    <property type="term" value="C:cytosol"/>
    <property type="evidence" value="ECO:0007669"/>
    <property type="project" value="TreeGrafter"/>
</dbReference>
<dbReference type="InterPro" id="IPR003726">
    <property type="entry name" value="HCY_dom"/>
</dbReference>
<evidence type="ECO:0000256" key="9">
    <source>
        <dbReference type="ARBA" id="ARBA00022679"/>
    </source>
</evidence>
<dbReference type="UniPathway" id="UPA00051">
    <property type="reaction ID" value="UER00081"/>
</dbReference>
<comment type="caution">
    <text evidence="18">The sequence shown here is derived from an EMBL/GenBank/DDBJ whole genome shotgun (WGS) entry which is preliminary data.</text>
</comment>
<keyword evidence="9" id="KW-0808">Transferase</keyword>
<dbReference type="EC" id="2.1.1.13" evidence="5"/>
<organism evidence="18">
    <name type="scientific">human gut metagenome</name>
    <dbReference type="NCBI Taxonomy" id="408170"/>
    <lineage>
        <taxon>unclassified sequences</taxon>
        <taxon>metagenomes</taxon>
        <taxon>organismal metagenomes</taxon>
    </lineage>
</organism>
<comment type="similarity">
    <text evidence="4">Belongs to the vitamin-B12 dependent methionine synthase family.</text>
</comment>
<feature type="non-terminal residue" evidence="18">
    <location>
        <position position="333"/>
    </location>
</feature>
<evidence type="ECO:0000256" key="7">
    <source>
        <dbReference type="ARBA" id="ARBA00022605"/>
    </source>
</evidence>
<evidence type="ECO:0000256" key="10">
    <source>
        <dbReference type="ARBA" id="ARBA00022691"/>
    </source>
</evidence>
<dbReference type="InterPro" id="IPR011005">
    <property type="entry name" value="Dihydropteroate_synth-like_sf"/>
</dbReference>
<evidence type="ECO:0000256" key="3">
    <source>
        <dbReference type="ARBA" id="ARBA00005178"/>
    </source>
</evidence>
<dbReference type="GO" id="GO:0032259">
    <property type="term" value="P:methylation"/>
    <property type="evidence" value="ECO:0007669"/>
    <property type="project" value="UniProtKB-KW"/>
</dbReference>
<dbReference type="PANTHER" id="PTHR45833:SF1">
    <property type="entry name" value="METHIONINE SYNTHASE"/>
    <property type="match status" value="1"/>
</dbReference>
<dbReference type="SUPFAM" id="SSF51717">
    <property type="entry name" value="Dihydropteroate synthetase-like"/>
    <property type="match status" value="1"/>
</dbReference>
<keyword evidence="10" id="KW-0949">S-adenosyl-L-methionine</keyword>
<evidence type="ECO:0000256" key="11">
    <source>
        <dbReference type="ARBA" id="ARBA00022723"/>
    </source>
</evidence>